<organism evidence="3 4">
    <name type="scientific">Methylocystis borbori</name>
    <dbReference type="NCBI Taxonomy" id="3118750"/>
    <lineage>
        <taxon>Bacteria</taxon>
        <taxon>Pseudomonadati</taxon>
        <taxon>Pseudomonadota</taxon>
        <taxon>Alphaproteobacteria</taxon>
        <taxon>Hyphomicrobiales</taxon>
        <taxon>Methylocystaceae</taxon>
        <taxon>Methylocystis</taxon>
    </lineage>
</organism>
<dbReference type="Proteomes" id="UP001350748">
    <property type="component" value="Unassembled WGS sequence"/>
</dbReference>
<reference evidence="3 4" key="1">
    <citation type="submission" date="2024-02" db="EMBL/GenBank/DDBJ databases">
        <authorList>
            <person name="Grouzdev D."/>
        </authorList>
    </citation>
    <scope>NUCLEOTIDE SEQUENCE [LARGE SCALE GENOMIC DNA]</scope>
    <source>
        <strain evidence="3 4">9N</strain>
    </source>
</reference>
<comment type="caution">
    <text evidence="3">The sequence shown here is derived from an EMBL/GenBank/DDBJ whole genome shotgun (WGS) entry which is preliminary data.</text>
</comment>
<dbReference type="InterPro" id="IPR026042">
    <property type="entry name" value="YjbJ"/>
</dbReference>
<dbReference type="PANTHER" id="PTHR34977">
    <property type="entry name" value="UPF0337 PROTEIN YJBJ"/>
    <property type="match status" value="1"/>
</dbReference>
<evidence type="ECO:0000259" key="2">
    <source>
        <dbReference type="Pfam" id="PF05532"/>
    </source>
</evidence>
<proteinExistence type="inferred from homology"/>
<dbReference type="InterPro" id="IPR050423">
    <property type="entry name" value="UPF0337_stress_rsp"/>
</dbReference>
<dbReference type="PANTHER" id="PTHR34977:SF1">
    <property type="entry name" value="UPF0337 PROTEIN YJBJ"/>
    <property type="match status" value="1"/>
</dbReference>
<accession>A0ABU7XHB1</accession>
<protein>
    <submittedName>
        <fullName evidence="3">CsbD family protein</fullName>
    </submittedName>
</protein>
<sequence>MDWNVIEGNWKQFVGTVKENWAKLTDDDIAKIEGKRERLEGFIQEKYGYAKDKVSAEVDEWLASHK</sequence>
<dbReference type="InterPro" id="IPR008462">
    <property type="entry name" value="CsbD"/>
</dbReference>
<name>A0ABU7XHB1_9HYPH</name>
<comment type="similarity">
    <text evidence="1">Belongs to the UPF0337 (CsbD) family.</text>
</comment>
<dbReference type="SUPFAM" id="SSF69047">
    <property type="entry name" value="Hypothetical protein YjbJ"/>
    <property type="match status" value="1"/>
</dbReference>
<dbReference type="EMBL" id="JAZHYN010000017">
    <property type="protein sequence ID" value="MEF3366417.1"/>
    <property type="molecule type" value="Genomic_DNA"/>
</dbReference>
<evidence type="ECO:0000313" key="3">
    <source>
        <dbReference type="EMBL" id="MEF3366417.1"/>
    </source>
</evidence>
<dbReference type="RefSeq" id="WP_332081455.1">
    <property type="nucleotide sequence ID" value="NZ_JAZHYN010000017.1"/>
</dbReference>
<gene>
    <name evidence="3" type="ORF">V3H18_07710</name>
</gene>
<keyword evidence="4" id="KW-1185">Reference proteome</keyword>
<evidence type="ECO:0000256" key="1">
    <source>
        <dbReference type="ARBA" id="ARBA00009129"/>
    </source>
</evidence>
<dbReference type="InterPro" id="IPR036629">
    <property type="entry name" value="YjbJ_sf"/>
</dbReference>
<feature type="domain" description="CsbD-like" evidence="2">
    <location>
        <begin position="5"/>
        <end position="55"/>
    </location>
</feature>
<dbReference type="Gene3D" id="1.10.1470.10">
    <property type="entry name" value="YjbJ"/>
    <property type="match status" value="1"/>
</dbReference>
<evidence type="ECO:0000313" key="4">
    <source>
        <dbReference type="Proteomes" id="UP001350748"/>
    </source>
</evidence>
<dbReference type="Pfam" id="PF05532">
    <property type="entry name" value="CsbD"/>
    <property type="match status" value="1"/>
</dbReference>
<dbReference type="PIRSF" id="PIRSF039008">
    <property type="entry name" value="YjbJ"/>
    <property type="match status" value="1"/>
</dbReference>